<name>A0A2Z5UW76_9COXI</name>
<keyword evidence="2" id="KW-1185">Reference proteome</keyword>
<evidence type="ECO:0000313" key="1">
    <source>
        <dbReference type="EMBL" id="BBB15819.1"/>
    </source>
</evidence>
<accession>A0A2Z5UW76</accession>
<reference evidence="1 2" key="1">
    <citation type="submission" date="2017-03" db="EMBL/GenBank/DDBJ databases">
        <title>The genome sequence of Candidatus Rickettsiella viridis.</title>
        <authorList>
            <person name="Nikoh N."/>
            <person name="Tsuchida T."/>
            <person name="Yamaguchi K."/>
            <person name="Maeda T."/>
            <person name="Shigenobu S."/>
            <person name="Fukatsu T."/>
        </authorList>
    </citation>
    <scope>NUCLEOTIDE SEQUENCE [LARGE SCALE GENOMIC DNA]</scope>
    <source>
        <strain evidence="1 2">Ap-RA04</strain>
    </source>
</reference>
<gene>
    <name evidence="1" type="ORF">RVIR1_13730</name>
</gene>
<proteinExistence type="predicted"/>
<protein>
    <submittedName>
        <fullName evidence="1">Uncharacterized protein</fullName>
    </submittedName>
</protein>
<dbReference type="EMBL" id="AP018005">
    <property type="protein sequence ID" value="BBB15819.1"/>
    <property type="molecule type" value="Genomic_DNA"/>
</dbReference>
<evidence type="ECO:0000313" key="2">
    <source>
        <dbReference type="Proteomes" id="UP000282483"/>
    </source>
</evidence>
<dbReference type="Proteomes" id="UP000282483">
    <property type="component" value="Chromosome"/>
</dbReference>
<sequence length="41" mass="4571">MDFRQGAAKASNRSVCRIHEDCELSGNTAENSSAKSIYYFL</sequence>
<dbReference type="AlphaFoldDB" id="A0A2Z5UW76"/>
<organism evidence="1 2">
    <name type="scientific">Candidatus Rickettsiella viridis</name>
    <dbReference type="NCBI Taxonomy" id="676208"/>
    <lineage>
        <taxon>Bacteria</taxon>
        <taxon>Pseudomonadati</taxon>
        <taxon>Pseudomonadota</taxon>
        <taxon>Gammaproteobacteria</taxon>
        <taxon>Legionellales</taxon>
        <taxon>Coxiellaceae</taxon>
        <taxon>Rickettsiella</taxon>
    </lineage>
</organism>
<dbReference type="KEGG" id="rvi:RVIR1_13730"/>